<evidence type="ECO:0000313" key="3">
    <source>
        <dbReference type="EMBL" id="KAH7266487.1"/>
    </source>
</evidence>
<name>A0A9P9KQ74_FUSSL</name>
<keyword evidence="4" id="KW-1185">Reference proteome</keyword>
<organism evidence="3 4">
    <name type="scientific">Fusarium solani</name>
    <name type="common">Filamentous fungus</name>
    <dbReference type="NCBI Taxonomy" id="169388"/>
    <lineage>
        <taxon>Eukaryota</taxon>
        <taxon>Fungi</taxon>
        <taxon>Dikarya</taxon>
        <taxon>Ascomycota</taxon>
        <taxon>Pezizomycotina</taxon>
        <taxon>Sordariomycetes</taxon>
        <taxon>Hypocreomycetidae</taxon>
        <taxon>Hypocreales</taxon>
        <taxon>Nectriaceae</taxon>
        <taxon>Fusarium</taxon>
        <taxon>Fusarium solani species complex</taxon>
    </lineage>
</organism>
<accession>A0A9P9KQ74</accession>
<dbReference type="Proteomes" id="UP000736672">
    <property type="component" value="Unassembled WGS sequence"/>
</dbReference>
<protein>
    <submittedName>
        <fullName evidence="3">Uncharacterized protein</fullName>
    </submittedName>
</protein>
<dbReference type="EMBL" id="JAGTJS010000006">
    <property type="protein sequence ID" value="KAH7266487.1"/>
    <property type="molecule type" value="Genomic_DNA"/>
</dbReference>
<evidence type="ECO:0000313" key="4">
    <source>
        <dbReference type="Proteomes" id="UP000736672"/>
    </source>
</evidence>
<keyword evidence="2" id="KW-0732">Signal</keyword>
<evidence type="ECO:0000256" key="1">
    <source>
        <dbReference type="SAM" id="MobiDB-lite"/>
    </source>
</evidence>
<evidence type="ECO:0000256" key="2">
    <source>
        <dbReference type="SAM" id="SignalP"/>
    </source>
</evidence>
<feature type="signal peptide" evidence="2">
    <location>
        <begin position="1"/>
        <end position="25"/>
    </location>
</feature>
<dbReference type="AlphaFoldDB" id="A0A9P9KQ74"/>
<reference evidence="3" key="1">
    <citation type="journal article" date="2021" name="Nat. Commun.">
        <title>Genetic determinants of endophytism in the Arabidopsis root mycobiome.</title>
        <authorList>
            <person name="Mesny F."/>
            <person name="Miyauchi S."/>
            <person name="Thiergart T."/>
            <person name="Pickel B."/>
            <person name="Atanasova L."/>
            <person name="Karlsson M."/>
            <person name="Huettel B."/>
            <person name="Barry K.W."/>
            <person name="Haridas S."/>
            <person name="Chen C."/>
            <person name="Bauer D."/>
            <person name="Andreopoulos W."/>
            <person name="Pangilinan J."/>
            <person name="LaButti K."/>
            <person name="Riley R."/>
            <person name="Lipzen A."/>
            <person name="Clum A."/>
            <person name="Drula E."/>
            <person name="Henrissat B."/>
            <person name="Kohler A."/>
            <person name="Grigoriev I.V."/>
            <person name="Martin F.M."/>
            <person name="Hacquard S."/>
        </authorList>
    </citation>
    <scope>NUCLEOTIDE SEQUENCE</scope>
    <source>
        <strain evidence="3">FSSC 5 MPI-SDFR-AT-0091</strain>
    </source>
</reference>
<feature type="non-terminal residue" evidence="3">
    <location>
        <position position="70"/>
    </location>
</feature>
<sequence>SRTADCGRRMLLRLIPLLLASHLISSPNPFHFLFFSLVKVPMLRPANDGTSPNQRSLALDILSKTKQPSP</sequence>
<feature type="chain" id="PRO_5040300014" evidence="2">
    <location>
        <begin position="26"/>
        <end position="70"/>
    </location>
</feature>
<comment type="caution">
    <text evidence="3">The sequence shown here is derived from an EMBL/GenBank/DDBJ whole genome shotgun (WGS) entry which is preliminary data.</text>
</comment>
<proteinExistence type="predicted"/>
<feature type="region of interest" description="Disordered" evidence="1">
    <location>
        <begin position="48"/>
        <end position="70"/>
    </location>
</feature>
<gene>
    <name evidence="3" type="ORF">B0J15DRAFT_488750</name>
</gene>